<dbReference type="SUPFAM" id="SSF56300">
    <property type="entry name" value="Metallo-dependent phosphatases"/>
    <property type="match status" value="1"/>
</dbReference>
<keyword evidence="3" id="KW-1185">Reference proteome</keyword>
<dbReference type="InterPro" id="IPR029052">
    <property type="entry name" value="Metallo-depent_PP-like"/>
</dbReference>
<sequence length="397" mass="46022">MLIILQMKMILLEFRMISEDKIKFLMPTYLKPLSLIFFFLMTIDAIAQKIEKNNNEFDGPYLIYQGDSILVKSVDYKSVNAPVQVRSYAQKNKGNIKIEVKFSDFPDKNFQVDLRKNITNEPSVWKQPEKMFVISDIEGEFDAFRNLLLANKIINEKYEWTFGKGHVVVCGDLFDRGKEVPATLWLLYKLEDAAKTKGGYVHTILGNHDIMNLAGNLKYLDKKYLKSAELMNVSYNNLYDENTELGRWLRSKNLIEKIGDNLCLHGGLSPEVNDLKLSVPELNRLSKPYIGWKDLKNTVTDKKILDIFSSTIGLFWYRGYFKEPPLEESVVVQTLKMYQVKRIIVGHTILKNNISFYYNGKVLAVDVNQHEGDHQAVLYENKQWYKLDLTGSKNQLK</sequence>
<name>A0ABS9ZVP1_9SPHI</name>
<evidence type="ECO:0000313" key="3">
    <source>
        <dbReference type="Proteomes" id="UP001165460"/>
    </source>
</evidence>
<evidence type="ECO:0000259" key="1">
    <source>
        <dbReference type="Pfam" id="PF00149"/>
    </source>
</evidence>
<dbReference type="EMBL" id="JALGBH010000001">
    <property type="protein sequence ID" value="MCJ0742377.1"/>
    <property type="molecule type" value="Genomic_DNA"/>
</dbReference>
<dbReference type="InterPro" id="IPR004843">
    <property type="entry name" value="Calcineurin-like_PHP"/>
</dbReference>
<evidence type="ECO:0000313" key="2">
    <source>
        <dbReference type="EMBL" id="MCJ0742377.1"/>
    </source>
</evidence>
<feature type="domain" description="Calcineurin-like phosphoesterase" evidence="1">
    <location>
        <begin position="132"/>
        <end position="348"/>
    </location>
</feature>
<dbReference type="PANTHER" id="PTHR46546:SF4">
    <property type="entry name" value="SHEWANELLA-LIKE PROTEIN PHOSPHATASE 1"/>
    <property type="match status" value="1"/>
</dbReference>
<dbReference type="Pfam" id="PF00149">
    <property type="entry name" value="Metallophos"/>
    <property type="match status" value="1"/>
</dbReference>
<dbReference type="RefSeq" id="WP_243360772.1">
    <property type="nucleotide sequence ID" value="NZ_JALGBH010000001.1"/>
</dbReference>
<organism evidence="2 3">
    <name type="scientific">Pedobacter montanisoli</name>
    <dbReference type="NCBI Taxonomy" id="2923277"/>
    <lineage>
        <taxon>Bacteria</taxon>
        <taxon>Pseudomonadati</taxon>
        <taxon>Bacteroidota</taxon>
        <taxon>Sphingobacteriia</taxon>
        <taxon>Sphingobacteriales</taxon>
        <taxon>Sphingobacteriaceae</taxon>
        <taxon>Pedobacter</taxon>
    </lineage>
</organism>
<gene>
    <name evidence="2" type="ORF">MMF97_06625</name>
</gene>
<protein>
    <submittedName>
        <fullName evidence="2">Metallophosphoesterase</fullName>
    </submittedName>
</protein>
<dbReference type="Proteomes" id="UP001165460">
    <property type="component" value="Unassembled WGS sequence"/>
</dbReference>
<dbReference type="Gene3D" id="3.60.21.10">
    <property type="match status" value="1"/>
</dbReference>
<dbReference type="PANTHER" id="PTHR46546">
    <property type="entry name" value="SHEWANELLA-LIKE PROTEIN PHOSPHATASE 1"/>
    <property type="match status" value="1"/>
</dbReference>
<reference evidence="2" key="1">
    <citation type="submission" date="2022-03" db="EMBL/GenBank/DDBJ databases">
        <authorList>
            <person name="Woo C.Y."/>
        </authorList>
    </citation>
    <scope>NUCLEOTIDE SEQUENCE</scope>
    <source>
        <strain evidence="2">CYS-01</strain>
    </source>
</reference>
<comment type="caution">
    <text evidence="2">The sequence shown here is derived from an EMBL/GenBank/DDBJ whole genome shotgun (WGS) entry which is preliminary data.</text>
</comment>
<accession>A0ABS9ZVP1</accession>
<proteinExistence type="predicted"/>